<comment type="similarity">
    <text evidence="3">Belongs to the DHNA family.</text>
</comment>
<evidence type="ECO:0000256" key="5">
    <source>
        <dbReference type="ARBA" id="ARBA00022909"/>
    </source>
</evidence>
<dbReference type="eggNOG" id="ENOG502SSW3">
    <property type="taxonomic scope" value="Eukaryota"/>
</dbReference>
<feature type="domain" description="Dihydroneopterin aldolase/epimerase" evidence="8">
    <location>
        <begin position="230"/>
        <end position="337"/>
    </location>
</feature>
<dbReference type="GO" id="GO:0046656">
    <property type="term" value="P:folic acid biosynthetic process"/>
    <property type="evidence" value="ECO:0007669"/>
    <property type="project" value="UniProtKB-KW"/>
</dbReference>
<protein>
    <recommendedName>
        <fullName evidence="4">dihydroneopterin aldolase</fullName>
        <ecNumber evidence="4">4.1.2.25</ecNumber>
    </recommendedName>
    <alternativeName>
        <fullName evidence="7">7,8-dihydroneopterin aldolase</fullName>
    </alternativeName>
</protein>
<evidence type="ECO:0000256" key="6">
    <source>
        <dbReference type="ARBA" id="ARBA00023239"/>
    </source>
</evidence>
<dbReference type="SMART" id="SM00905">
    <property type="entry name" value="FolB"/>
    <property type="match status" value="1"/>
</dbReference>
<proteinExistence type="inferred from homology"/>
<dbReference type="PANTHER" id="PTHR42844">
    <property type="entry name" value="DIHYDRONEOPTERIN ALDOLASE 1-RELATED"/>
    <property type="match status" value="1"/>
</dbReference>
<dbReference type="GO" id="GO:0005737">
    <property type="term" value="C:cytoplasm"/>
    <property type="evidence" value="ECO:0007669"/>
    <property type="project" value="TreeGrafter"/>
</dbReference>
<dbReference type="PANTHER" id="PTHR42844:SF1">
    <property type="entry name" value="DIHYDRONEOPTERIN ALDOLASE 1-RELATED"/>
    <property type="match status" value="1"/>
</dbReference>
<evidence type="ECO:0000256" key="2">
    <source>
        <dbReference type="ARBA" id="ARBA00005013"/>
    </source>
</evidence>
<sequence length="354" mass="38672">MADIANLRPATRPSIVDYVSLRNINLHFPAAPDPWHRPGKSQPCTAAVKLSYSSAVAAANADDVSLSLDYGKLYRRIETAVRDSVKPQDGGRLSQAAEVTLSNDVRVIAGLIASCGLGLLDETIAGVRRMDHIQAYPESPSRRRASQASRRLSGVSASVPKNFQSATSPEVLNDMFGECEVLLHLPNAHLRAEGGLSFRTVQTWVYADDSASLENVVESSRQVAIVEQEFRVEGIRCHCILGVNSHERIEKQAVIITLDFRGSGEVAWASTFLNTYQEMVRTIAERVENTSYQTVEALATFIARTATMDFGNDSVTVLVEKPSALAFVERAGVQVTRSKAFFAEQDFLKARGGL</sequence>
<dbReference type="SUPFAM" id="SSF55620">
    <property type="entry name" value="Tetrahydrobiopterin biosynthesis enzymes-like"/>
    <property type="match status" value="1"/>
</dbReference>
<organism evidence="9">
    <name type="scientific">Talaromyces marneffei PM1</name>
    <dbReference type="NCBI Taxonomy" id="1077442"/>
    <lineage>
        <taxon>Eukaryota</taxon>
        <taxon>Fungi</taxon>
        <taxon>Dikarya</taxon>
        <taxon>Ascomycota</taxon>
        <taxon>Pezizomycotina</taxon>
        <taxon>Eurotiomycetes</taxon>
        <taxon>Eurotiomycetidae</taxon>
        <taxon>Eurotiales</taxon>
        <taxon>Trichocomaceae</taxon>
        <taxon>Talaromyces</taxon>
        <taxon>Talaromyces sect. Talaromyces</taxon>
    </lineage>
</organism>
<comment type="caution">
    <text evidence="9">The sequence shown here is derived from an EMBL/GenBank/DDBJ whole genome shotgun (WGS) entry which is preliminary data.</text>
</comment>
<dbReference type="Pfam" id="PF02152">
    <property type="entry name" value="FolB"/>
    <property type="match status" value="1"/>
</dbReference>
<accession>A0A093VCH6</accession>
<name>A0A093VCH6_TALMA</name>
<comment type="pathway">
    <text evidence="2">Cofactor biosynthesis; tetrahydrofolate biosynthesis; 2-amino-4-hydroxy-6-hydroxymethyl-7,8-dihydropteridine diphosphate from 7,8-dihydroneopterin triphosphate: step 3/4.</text>
</comment>
<keyword evidence="6" id="KW-0456">Lyase</keyword>
<evidence type="ECO:0000259" key="8">
    <source>
        <dbReference type="SMART" id="SM00905"/>
    </source>
</evidence>
<dbReference type="HOGENOM" id="CLU_062068_1_0_1"/>
<dbReference type="Gene3D" id="3.30.1130.10">
    <property type="match status" value="2"/>
</dbReference>
<dbReference type="InterPro" id="IPR043133">
    <property type="entry name" value="GTP-CH-I_C/QueF"/>
</dbReference>
<evidence type="ECO:0000256" key="4">
    <source>
        <dbReference type="ARBA" id="ARBA00013043"/>
    </source>
</evidence>
<evidence type="ECO:0000313" key="9">
    <source>
        <dbReference type="EMBL" id="KFX50247.1"/>
    </source>
</evidence>
<evidence type="ECO:0000256" key="3">
    <source>
        <dbReference type="ARBA" id="ARBA00005708"/>
    </source>
</evidence>
<dbReference type="EC" id="4.1.2.25" evidence="4"/>
<dbReference type="InterPro" id="IPR006156">
    <property type="entry name" value="Dihydroneopterin_aldolase"/>
</dbReference>
<evidence type="ECO:0000256" key="1">
    <source>
        <dbReference type="ARBA" id="ARBA00001353"/>
    </source>
</evidence>
<evidence type="ECO:0000256" key="7">
    <source>
        <dbReference type="ARBA" id="ARBA00032903"/>
    </source>
</evidence>
<dbReference type="GO" id="GO:0004150">
    <property type="term" value="F:dihydroneopterin aldolase activity"/>
    <property type="evidence" value="ECO:0007669"/>
    <property type="project" value="UniProtKB-EC"/>
</dbReference>
<keyword evidence="5" id="KW-0289">Folate biosynthesis</keyword>
<gene>
    <name evidence="9" type="ORF">GQ26_0070180</name>
</gene>
<dbReference type="InterPro" id="IPR006157">
    <property type="entry name" value="FolB_dom"/>
</dbReference>
<comment type="catalytic activity">
    <reaction evidence="1">
        <text>7,8-dihydroneopterin = 6-hydroxymethyl-7,8-dihydropterin + glycolaldehyde</text>
        <dbReference type="Rhea" id="RHEA:10540"/>
        <dbReference type="ChEBI" id="CHEBI:17001"/>
        <dbReference type="ChEBI" id="CHEBI:17071"/>
        <dbReference type="ChEBI" id="CHEBI:44841"/>
        <dbReference type="EC" id="4.1.2.25"/>
    </reaction>
</comment>
<dbReference type="AlphaFoldDB" id="A0A093VCH6"/>
<dbReference type="EMBL" id="JPOX01000007">
    <property type="protein sequence ID" value="KFX50247.1"/>
    <property type="molecule type" value="Genomic_DNA"/>
</dbReference>
<reference evidence="9" key="1">
    <citation type="journal article" date="2014" name="PLoS Genet.">
        <title>Signature Gene Expression Reveals Novel Clues to the Molecular Mechanisms of Dimorphic Transition in Penicillium marneffei.</title>
        <authorList>
            <person name="Yang E."/>
            <person name="Wang G."/>
            <person name="Cai J."/>
            <person name="Woo P.C."/>
            <person name="Lau S.K."/>
            <person name="Yuen K.-Y."/>
            <person name="Chow W.-N."/>
            <person name="Lin X."/>
        </authorList>
    </citation>
    <scope>NUCLEOTIDE SEQUENCE [LARGE SCALE GENOMIC DNA]</scope>
    <source>
        <strain evidence="9">PM1</strain>
    </source>
</reference>